<gene>
    <name evidence="4" type="ORF">PACL_0137</name>
</gene>
<evidence type="ECO:0000313" key="4">
    <source>
        <dbReference type="EMBL" id="ACD38845.1"/>
    </source>
</evidence>
<accession>B3G1D8</accession>
<protein>
    <submittedName>
        <fullName evidence="4">D-amino-acid dehydrogenase family protein</fullName>
    </submittedName>
</protein>
<dbReference type="GO" id="GO:0005737">
    <property type="term" value="C:cytoplasm"/>
    <property type="evidence" value="ECO:0007669"/>
    <property type="project" value="TreeGrafter"/>
</dbReference>
<evidence type="ECO:0000256" key="2">
    <source>
        <dbReference type="SAM" id="MobiDB-lite"/>
    </source>
</evidence>
<keyword evidence="1" id="KW-0560">Oxidoreductase</keyword>
<reference evidence="4" key="1">
    <citation type="journal article" date="2008" name="Genomics">
        <title>Large-insert genome analysis technology detects structural variation in Pseudomonas aeruginosa clinical strains from cystic fibrosis patients.</title>
        <authorList>
            <person name="Hayden H.S."/>
            <person name="Gillett W."/>
            <person name="Saenphimmachak C."/>
            <person name="Lim R."/>
            <person name="Zhou Y."/>
            <person name="Jacobs M.A."/>
            <person name="Chang J."/>
            <person name="Rohmer L."/>
            <person name="D'Argenio D.A."/>
            <person name="Palmieri A."/>
            <person name="Levy R."/>
            <person name="Haugen E."/>
            <person name="Wong G.K."/>
            <person name="Brittnacher M.J."/>
            <person name="Burns J.L."/>
            <person name="Miller S.I."/>
            <person name="Olson M.V."/>
            <person name="Kaul R."/>
        </authorList>
    </citation>
    <scope>NUCLEOTIDE SEQUENCE</scope>
    <source>
        <strain evidence="4">PACS10223</strain>
    </source>
</reference>
<dbReference type="SUPFAM" id="SSF54373">
    <property type="entry name" value="FAD-linked reductases, C-terminal domain"/>
    <property type="match status" value="1"/>
</dbReference>
<sequence>MERLQPGRLLRHSPSRREPEMNGSQAPVQDAVVIGGGIVGVCCALYLQREGYRVILVDPAAPGDSTAKWSCGQMAVSEVVPLSKPGILMKVPGWLFDQQGPLALRPGALPGILPWFLRFVACARHSKIAEIARDLARLTHRVYEDYAPLLDACPDRNLLGQRPIIEVFDSPAALVRERPHLELRRSLGFKSEELDAAAIGDLEPALAGKFDHGLLFPDWRAVSDTEGFIAALTESFIAQGGIRLRDEVRRIDESADRASGVTLAGGQRLPASLVVVAAGTGSRRFFGQLGVAIPLVGIAGYQAVLPAPGVEIRHSVIYADGGFCFSPMTRGLQIGGTIEFAGPDAEPNFRRAEIILEKARRVLPRLKTEQVEFGVGYRPFLPDTKPVIDRSPRLNNVLMAFGHGQLGLTLGATTGRLVTDLAADRQPAQDLTPFCAHRFALIGGLA</sequence>
<dbReference type="SUPFAM" id="SSF51905">
    <property type="entry name" value="FAD/NAD(P)-binding domain"/>
    <property type="match status" value="1"/>
</dbReference>
<dbReference type="Gene3D" id="3.30.9.10">
    <property type="entry name" value="D-Amino Acid Oxidase, subunit A, domain 2"/>
    <property type="match status" value="1"/>
</dbReference>
<dbReference type="Pfam" id="PF01266">
    <property type="entry name" value="DAO"/>
    <property type="match status" value="1"/>
</dbReference>
<dbReference type="InterPro" id="IPR006076">
    <property type="entry name" value="FAD-dep_OxRdtase"/>
</dbReference>
<evidence type="ECO:0000259" key="3">
    <source>
        <dbReference type="Pfam" id="PF01266"/>
    </source>
</evidence>
<dbReference type="EMBL" id="EU595741">
    <property type="protein sequence ID" value="ACD38845.1"/>
    <property type="molecule type" value="Genomic_DNA"/>
</dbReference>
<dbReference type="GO" id="GO:0016491">
    <property type="term" value="F:oxidoreductase activity"/>
    <property type="evidence" value="ECO:0007669"/>
    <property type="project" value="UniProtKB-KW"/>
</dbReference>
<dbReference type="InterPro" id="IPR036188">
    <property type="entry name" value="FAD/NAD-bd_sf"/>
</dbReference>
<dbReference type="Gene3D" id="3.50.50.60">
    <property type="entry name" value="FAD/NAD(P)-binding domain"/>
    <property type="match status" value="2"/>
</dbReference>
<proteinExistence type="predicted"/>
<organism evidence="4">
    <name type="scientific">Pseudomonas aeruginosa</name>
    <dbReference type="NCBI Taxonomy" id="287"/>
    <lineage>
        <taxon>Bacteria</taxon>
        <taxon>Pseudomonadati</taxon>
        <taxon>Pseudomonadota</taxon>
        <taxon>Gammaproteobacteria</taxon>
        <taxon>Pseudomonadales</taxon>
        <taxon>Pseudomonadaceae</taxon>
        <taxon>Pseudomonas</taxon>
    </lineage>
</organism>
<dbReference type="PANTHER" id="PTHR13847">
    <property type="entry name" value="SARCOSINE DEHYDROGENASE-RELATED"/>
    <property type="match status" value="1"/>
</dbReference>
<dbReference type="AlphaFoldDB" id="B3G1D8"/>
<name>B3G1D8_PSEAI</name>
<dbReference type="PANTHER" id="PTHR13847:SF289">
    <property type="entry name" value="GLYCINE OXIDASE"/>
    <property type="match status" value="1"/>
</dbReference>
<evidence type="ECO:0000256" key="1">
    <source>
        <dbReference type="ARBA" id="ARBA00023002"/>
    </source>
</evidence>
<feature type="region of interest" description="Disordered" evidence="2">
    <location>
        <begin position="1"/>
        <end position="25"/>
    </location>
</feature>
<feature type="domain" description="FAD dependent oxidoreductase" evidence="3">
    <location>
        <begin position="30"/>
        <end position="421"/>
    </location>
</feature>